<evidence type="ECO:0000313" key="1">
    <source>
        <dbReference type="EMBL" id="ATF94014.1"/>
    </source>
</evidence>
<dbReference type="SUPFAM" id="SSF117074">
    <property type="entry name" value="Hypothetical protein PA1324"/>
    <property type="match status" value="1"/>
</dbReference>
<dbReference type="AlphaFoldDB" id="A0A291E1S0"/>
<sequence length="165" mass="18510">MNKIVALLFFSTVLSGCVSPQSYQAQVERPKQTVKRPSFPVDEYLALPKKGTGVVKGELFGVTRGGDVKIGAGTEIIIRPYTSYLKNTPSYDYNTQTLEPFDKRMLAYDRKTRTDAQGKFEFDNLPPGKYSIFGMFSWMAGSMPQFVMLSKTVDVKNDETVQVQP</sequence>
<organism evidence="1 3">
    <name type="scientific">Cedecea neteri</name>
    <dbReference type="NCBI Taxonomy" id="158822"/>
    <lineage>
        <taxon>Bacteria</taxon>
        <taxon>Pseudomonadati</taxon>
        <taxon>Pseudomonadota</taxon>
        <taxon>Gammaproteobacteria</taxon>
        <taxon>Enterobacterales</taxon>
        <taxon>Enterobacteriaceae</taxon>
        <taxon>Cedecea</taxon>
    </lineage>
</organism>
<gene>
    <name evidence="1" type="ORF">CO704_18865</name>
    <name evidence="2" type="ORF">NCTC12120_01074</name>
</gene>
<reference evidence="2 4" key="2">
    <citation type="submission" date="2018-06" db="EMBL/GenBank/DDBJ databases">
        <authorList>
            <consortium name="Pathogen Informatics"/>
            <person name="Doyle S."/>
        </authorList>
    </citation>
    <scope>NUCLEOTIDE SEQUENCE [LARGE SCALE GENOMIC DNA]</scope>
    <source>
        <strain evidence="2 4">NCTC12120</strain>
    </source>
</reference>
<evidence type="ECO:0008006" key="5">
    <source>
        <dbReference type="Google" id="ProtNLM"/>
    </source>
</evidence>
<name>A0A291E1S0_9ENTR</name>
<dbReference type="EMBL" id="CP023525">
    <property type="protein sequence ID" value="ATF94014.1"/>
    <property type="molecule type" value="Genomic_DNA"/>
</dbReference>
<dbReference type="EMBL" id="UAVU01000003">
    <property type="protein sequence ID" value="SQA97256.1"/>
    <property type="molecule type" value="Genomic_DNA"/>
</dbReference>
<reference evidence="1 3" key="1">
    <citation type="submission" date="2017-09" db="EMBL/GenBank/DDBJ databases">
        <title>FDA dAtabase for Regulatory Grade micrObial Sequences (FDA-ARGOS): Supporting development and validation of Infectious Disease Dx tests.</title>
        <authorList>
            <person name="Minogue T."/>
            <person name="Wolcott M."/>
            <person name="Wasieloski L."/>
            <person name="Aguilar W."/>
            <person name="Moore D."/>
            <person name="Tallon L."/>
            <person name="Sadzewicz L."/>
            <person name="Ott S."/>
            <person name="Zhao X."/>
            <person name="Nagaraj S."/>
            <person name="Vavikolanu K."/>
            <person name="Aluvathingal J."/>
            <person name="Nadendla S."/>
            <person name="Sichtig H."/>
        </authorList>
    </citation>
    <scope>NUCLEOTIDE SEQUENCE [LARGE SCALE GENOMIC DNA]</scope>
    <source>
        <strain evidence="1 3">FDAARGOS_392</strain>
    </source>
</reference>
<evidence type="ECO:0000313" key="3">
    <source>
        <dbReference type="Proteomes" id="UP000217979"/>
    </source>
</evidence>
<dbReference type="PROSITE" id="PS51257">
    <property type="entry name" value="PROKAR_LIPOPROTEIN"/>
    <property type="match status" value="1"/>
</dbReference>
<protein>
    <recommendedName>
        <fullName evidence="5">Carboxypeptidase regulatory-like domain-containing protein</fullName>
    </recommendedName>
</protein>
<proteinExistence type="predicted"/>
<dbReference type="Gene3D" id="2.60.40.1120">
    <property type="entry name" value="Carboxypeptidase-like, regulatory domain"/>
    <property type="match status" value="1"/>
</dbReference>
<dbReference type="Proteomes" id="UP000217979">
    <property type="component" value="Chromosome"/>
</dbReference>
<dbReference type="RefSeq" id="WP_061278868.1">
    <property type="nucleotide sequence ID" value="NZ_CP023525.1"/>
</dbReference>
<dbReference type="Proteomes" id="UP000251197">
    <property type="component" value="Unassembled WGS sequence"/>
</dbReference>
<evidence type="ECO:0000313" key="2">
    <source>
        <dbReference type="EMBL" id="SQA97256.1"/>
    </source>
</evidence>
<accession>A0A291E1S0</accession>
<evidence type="ECO:0000313" key="4">
    <source>
        <dbReference type="Proteomes" id="UP000251197"/>
    </source>
</evidence>